<reference evidence="2 3" key="1">
    <citation type="journal article" date="2014" name="PLoS Genet.">
        <title>Analysis of the Phlebiopsis gigantea genome, transcriptome and secretome provides insight into its pioneer colonization strategies of wood.</title>
        <authorList>
            <person name="Hori C."/>
            <person name="Ishida T."/>
            <person name="Igarashi K."/>
            <person name="Samejima M."/>
            <person name="Suzuki H."/>
            <person name="Master E."/>
            <person name="Ferreira P."/>
            <person name="Ruiz-Duenas F.J."/>
            <person name="Held B."/>
            <person name="Canessa P."/>
            <person name="Larrondo L.F."/>
            <person name="Schmoll M."/>
            <person name="Druzhinina I.S."/>
            <person name="Kubicek C.P."/>
            <person name="Gaskell J.A."/>
            <person name="Kersten P."/>
            <person name="St John F."/>
            <person name="Glasner J."/>
            <person name="Sabat G."/>
            <person name="Splinter BonDurant S."/>
            <person name="Syed K."/>
            <person name="Yadav J."/>
            <person name="Mgbeahuruike A.C."/>
            <person name="Kovalchuk A."/>
            <person name="Asiegbu F.O."/>
            <person name="Lackner G."/>
            <person name="Hoffmeister D."/>
            <person name="Rencoret J."/>
            <person name="Gutierrez A."/>
            <person name="Sun H."/>
            <person name="Lindquist E."/>
            <person name="Barry K."/>
            <person name="Riley R."/>
            <person name="Grigoriev I.V."/>
            <person name="Henrissat B."/>
            <person name="Kues U."/>
            <person name="Berka R.M."/>
            <person name="Martinez A.T."/>
            <person name="Covert S.F."/>
            <person name="Blanchette R.A."/>
            <person name="Cullen D."/>
        </authorList>
    </citation>
    <scope>NUCLEOTIDE SEQUENCE [LARGE SCALE GENOMIC DNA]</scope>
    <source>
        <strain evidence="2 3">11061_1 CR5-6</strain>
    </source>
</reference>
<feature type="compositionally biased region" description="Polar residues" evidence="1">
    <location>
        <begin position="467"/>
        <end position="479"/>
    </location>
</feature>
<feature type="compositionally biased region" description="Polar residues" evidence="1">
    <location>
        <begin position="491"/>
        <end position="503"/>
    </location>
</feature>
<organism evidence="2 3">
    <name type="scientific">Phlebiopsis gigantea (strain 11061_1 CR5-6)</name>
    <name type="common">White-rot fungus</name>
    <name type="synonym">Peniophora gigantea</name>
    <dbReference type="NCBI Taxonomy" id="745531"/>
    <lineage>
        <taxon>Eukaryota</taxon>
        <taxon>Fungi</taxon>
        <taxon>Dikarya</taxon>
        <taxon>Basidiomycota</taxon>
        <taxon>Agaricomycotina</taxon>
        <taxon>Agaricomycetes</taxon>
        <taxon>Polyporales</taxon>
        <taxon>Phanerochaetaceae</taxon>
        <taxon>Phlebiopsis</taxon>
    </lineage>
</organism>
<dbReference type="HOGENOM" id="CLU_020538_0_0_1"/>
<name>A0A0C3NGX9_PHLG1</name>
<sequence>MTTCMRSGMRTSMARWTTNAANSFGPNTGATSTNDTRERSARQLLSNNNSSNSGPRELTAQQLAGSAADSLTEPAPAPRSRRSRRPNRRASQISTHSLPVYMKEPGEQEVIIYRGPEDMMEEPPTTAHVVMPSLAEGNESPDLSLETAHGQANVYAEMPDSPHDMPLLSSDESRADVDNSRAHLITPRRGGSARPSMETLATAEGANSPTVDPRGEAPAYFEVVRLDDLSAANTPEIPSPPSPEVPAQEPPENPRRRSGLFSLFHVRHHASRPQHLPAEASSSATHRRDASNVSNISTPSTIARPRSRAQSRAGTHRPSVSGSGFSILSRSRSRLLESPHLTSPSTISLHSISAPLTHTTTRSEFTYPRTGPTPEQIKLISSRESIARFGVPYGQDAIAFAASSSRMELPLHPPPDFEEFARPSGSPLVPSASPRISHDSAVDDVLDQDDTVHEADETAEEEAESASPTNDAADTSALPTLSVPVVAEGSDVSSARDSTTTISAPPGLGNAAPTAPAHVPPTAALRTRSPLQVHPRPESRASSFTSFATAEESLPPAASAATPYGSASSRLTLPKVLIPDTPAGTATPSSATASEPSTPRPATARLHAHEPTDATATPTSAATATPTSAATEVARAL</sequence>
<dbReference type="AlphaFoldDB" id="A0A0C3NGX9"/>
<evidence type="ECO:0000313" key="2">
    <source>
        <dbReference type="EMBL" id="KIP04039.1"/>
    </source>
</evidence>
<protein>
    <submittedName>
        <fullName evidence="2">Uncharacterized protein</fullName>
    </submittedName>
</protein>
<dbReference type="OrthoDB" id="2804493at2759"/>
<feature type="region of interest" description="Disordered" evidence="1">
    <location>
        <begin position="232"/>
        <end position="257"/>
    </location>
</feature>
<feature type="region of interest" description="Disordered" evidence="1">
    <location>
        <begin position="416"/>
        <end position="637"/>
    </location>
</feature>
<feature type="region of interest" description="Disordered" evidence="1">
    <location>
        <begin position="269"/>
        <end position="326"/>
    </location>
</feature>
<dbReference type="STRING" id="745531.A0A0C3NGX9"/>
<keyword evidence="3" id="KW-1185">Reference proteome</keyword>
<feature type="compositionally biased region" description="Low complexity" evidence="1">
    <location>
        <begin position="614"/>
        <end position="631"/>
    </location>
</feature>
<feature type="compositionally biased region" description="Polar residues" evidence="1">
    <location>
        <begin position="291"/>
        <end position="301"/>
    </location>
</feature>
<feature type="compositionally biased region" description="Pro residues" evidence="1">
    <location>
        <begin position="237"/>
        <end position="251"/>
    </location>
</feature>
<feature type="compositionally biased region" description="Low complexity" evidence="1">
    <location>
        <begin position="540"/>
        <end position="562"/>
    </location>
</feature>
<feature type="compositionally biased region" description="Polar residues" evidence="1">
    <location>
        <begin position="17"/>
        <end position="34"/>
    </location>
</feature>
<feature type="compositionally biased region" description="Low complexity" evidence="1">
    <location>
        <begin position="579"/>
        <end position="604"/>
    </location>
</feature>
<dbReference type="Proteomes" id="UP000053257">
    <property type="component" value="Unassembled WGS sequence"/>
</dbReference>
<gene>
    <name evidence="2" type="ORF">PHLGIDRAFT_212844</name>
</gene>
<dbReference type="EMBL" id="KN840589">
    <property type="protein sequence ID" value="KIP04039.1"/>
    <property type="molecule type" value="Genomic_DNA"/>
</dbReference>
<evidence type="ECO:0000313" key="3">
    <source>
        <dbReference type="Proteomes" id="UP000053257"/>
    </source>
</evidence>
<feature type="region of interest" description="Disordered" evidence="1">
    <location>
        <begin position="17"/>
        <end position="99"/>
    </location>
</feature>
<accession>A0A0C3NGX9</accession>
<feature type="compositionally biased region" description="Basic residues" evidence="1">
    <location>
        <begin position="79"/>
        <end position="88"/>
    </location>
</feature>
<evidence type="ECO:0000256" key="1">
    <source>
        <dbReference type="SAM" id="MobiDB-lite"/>
    </source>
</evidence>
<feature type="region of interest" description="Disordered" evidence="1">
    <location>
        <begin position="185"/>
        <end position="215"/>
    </location>
</feature>
<proteinExistence type="predicted"/>
<feature type="compositionally biased region" description="Low complexity" evidence="1">
    <location>
        <begin position="511"/>
        <end position="524"/>
    </location>
</feature>